<sequence length="226" mass="23794">MTALAALARFARPPPRAPDPQEEACELCSAPAGPGHPHVVDLDRHTIRCACTTCGRLFVQPAAGTRFRTIPSRVLSEPGFELTEADWAALEVPVRLAFLFRSTAMGRWVAVYPGPAGAIESALPLDAWSRIAARSRLASCAEPDVEALLVRGEPAAGPGVAGAGRLQMLLVPIDRCYALAGRLRSAWRGFDGGPEARRAIDAAFAELSARARPVLVAPPGTGGGRS</sequence>
<organism evidence="1 2">
    <name type="scientific">Anaeromyxobacter oryzae</name>
    <dbReference type="NCBI Taxonomy" id="2918170"/>
    <lineage>
        <taxon>Bacteria</taxon>
        <taxon>Pseudomonadati</taxon>
        <taxon>Myxococcota</taxon>
        <taxon>Myxococcia</taxon>
        <taxon>Myxococcales</taxon>
        <taxon>Cystobacterineae</taxon>
        <taxon>Anaeromyxobacteraceae</taxon>
        <taxon>Anaeromyxobacter</taxon>
    </lineage>
</organism>
<evidence type="ECO:0000313" key="2">
    <source>
        <dbReference type="Proteomes" id="UP001162891"/>
    </source>
</evidence>
<protein>
    <submittedName>
        <fullName evidence="1">Uncharacterized protein</fullName>
    </submittedName>
</protein>
<gene>
    <name evidence="1" type="ORF">AMOR_03680</name>
</gene>
<reference evidence="2" key="1">
    <citation type="journal article" date="2022" name="Int. J. Syst. Evol. Microbiol.">
        <title>Anaeromyxobacter oryzae sp. nov., Anaeromyxobacter diazotrophicus sp. nov. and Anaeromyxobacter paludicola sp. nov., isolated from paddy soils.</title>
        <authorList>
            <person name="Itoh H."/>
            <person name="Xu Z."/>
            <person name="Mise K."/>
            <person name="Masuda Y."/>
            <person name="Ushijima N."/>
            <person name="Hayakawa C."/>
            <person name="Shiratori Y."/>
            <person name="Senoo K."/>
        </authorList>
    </citation>
    <scope>NUCLEOTIDE SEQUENCE [LARGE SCALE GENOMIC DNA]</scope>
    <source>
        <strain evidence="2">Red232</strain>
    </source>
</reference>
<dbReference type="InterPro" id="IPR045991">
    <property type="entry name" value="DUF5947"/>
</dbReference>
<dbReference type="EMBL" id="AP025591">
    <property type="protein sequence ID" value="BDG01372.1"/>
    <property type="molecule type" value="Genomic_DNA"/>
</dbReference>
<accession>A0ABM7WPH7</accession>
<dbReference type="Proteomes" id="UP001162891">
    <property type="component" value="Chromosome"/>
</dbReference>
<name>A0ABM7WPH7_9BACT</name>
<dbReference type="RefSeq" id="WP_248357844.1">
    <property type="nucleotide sequence ID" value="NZ_AP025591.1"/>
</dbReference>
<dbReference type="Pfam" id="PF19372">
    <property type="entry name" value="DUF5947"/>
    <property type="match status" value="1"/>
</dbReference>
<keyword evidence="2" id="KW-1185">Reference proteome</keyword>
<evidence type="ECO:0000313" key="1">
    <source>
        <dbReference type="EMBL" id="BDG01372.1"/>
    </source>
</evidence>
<proteinExistence type="predicted"/>